<accession>A7VQ70</accession>
<evidence type="ECO:0000313" key="2">
    <source>
        <dbReference type="Proteomes" id="UP000003490"/>
    </source>
</evidence>
<comment type="caution">
    <text evidence="1">The sequence shown here is derived from an EMBL/GenBank/DDBJ whole genome shotgun (WGS) entry which is preliminary data.</text>
</comment>
<proteinExistence type="predicted"/>
<organism evidence="1 2">
    <name type="scientific">[Clostridium] leptum DSM 753</name>
    <dbReference type="NCBI Taxonomy" id="428125"/>
    <lineage>
        <taxon>Bacteria</taxon>
        <taxon>Bacillati</taxon>
        <taxon>Bacillota</taxon>
        <taxon>Clostridia</taxon>
        <taxon>Eubacteriales</taxon>
        <taxon>Oscillospiraceae</taxon>
        <taxon>Oscillospiraceae incertae sedis</taxon>
    </lineage>
</organism>
<sequence>MFSIVFQTASFLFVGEGTAQLYVKKLTKIFGARGGISAESWLTDKR</sequence>
<protein>
    <submittedName>
        <fullName evidence="1">Uncharacterized protein</fullName>
    </submittedName>
</protein>
<gene>
    <name evidence="1" type="ORF">CLOLEP_00697</name>
</gene>
<name>A7VQ70_9FIRM</name>
<dbReference type="Proteomes" id="UP000003490">
    <property type="component" value="Unassembled WGS sequence"/>
</dbReference>
<evidence type="ECO:0000313" key="1">
    <source>
        <dbReference type="EMBL" id="EDO62575.1"/>
    </source>
</evidence>
<reference evidence="1 2" key="2">
    <citation type="submission" date="2007-08" db="EMBL/GenBank/DDBJ databases">
        <authorList>
            <person name="Fulton L."/>
            <person name="Clifton S."/>
            <person name="Fulton B."/>
            <person name="Xu J."/>
            <person name="Minx P."/>
            <person name="Pepin K.H."/>
            <person name="Johnson M."/>
            <person name="Thiruvilangam P."/>
            <person name="Bhonagiri V."/>
            <person name="Nash W.E."/>
            <person name="Wang C."/>
            <person name="Mardis E.R."/>
            <person name="Wilson R.K."/>
        </authorList>
    </citation>
    <scope>NUCLEOTIDE SEQUENCE [LARGE SCALE GENOMIC DNA]</scope>
    <source>
        <strain evidence="1 2">DSM 753</strain>
    </source>
</reference>
<dbReference type="HOGENOM" id="CLU_3182075_0_0_9"/>
<reference evidence="1 2" key="1">
    <citation type="submission" date="2007-08" db="EMBL/GenBank/DDBJ databases">
        <title>Draft genome sequence of Clostridium leptum (DSM 753).</title>
        <authorList>
            <person name="Sudarsanam P."/>
            <person name="Ley R."/>
            <person name="Guruge J."/>
            <person name="Turnbaugh P.J."/>
            <person name="Mahowald M."/>
            <person name="Liep D."/>
            <person name="Gordon J."/>
        </authorList>
    </citation>
    <scope>NUCLEOTIDE SEQUENCE [LARGE SCALE GENOMIC DNA]</scope>
    <source>
        <strain evidence="1 2">DSM 753</strain>
    </source>
</reference>
<dbReference type="AlphaFoldDB" id="A7VQ70"/>
<dbReference type="EMBL" id="ABCB02000014">
    <property type="protein sequence ID" value="EDO62575.1"/>
    <property type="molecule type" value="Genomic_DNA"/>
</dbReference>